<evidence type="ECO:0000256" key="9">
    <source>
        <dbReference type="ARBA" id="ARBA00023002"/>
    </source>
</evidence>
<dbReference type="SUPFAM" id="SSF48264">
    <property type="entry name" value="Cytochrome P450"/>
    <property type="match status" value="1"/>
</dbReference>
<evidence type="ECO:0000256" key="11">
    <source>
        <dbReference type="ARBA" id="ARBA00023033"/>
    </source>
</evidence>
<evidence type="ECO:0000256" key="6">
    <source>
        <dbReference type="ARBA" id="ARBA00022723"/>
    </source>
</evidence>
<dbReference type="GO" id="GO:0020037">
    <property type="term" value="F:heme binding"/>
    <property type="evidence" value="ECO:0007669"/>
    <property type="project" value="InterPro"/>
</dbReference>
<dbReference type="GO" id="GO:0005789">
    <property type="term" value="C:endoplasmic reticulum membrane"/>
    <property type="evidence" value="ECO:0007669"/>
    <property type="project" value="UniProtKB-SubCell"/>
</dbReference>
<proteinExistence type="inferred from homology"/>
<dbReference type="Pfam" id="PF00067">
    <property type="entry name" value="p450"/>
    <property type="match status" value="1"/>
</dbReference>
<dbReference type="EMBL" id="VXIV02002839">
    <property type="protein sequence ID" value="KAF6022546.1"/>
    <property type="molecule type" value="Genomic_DNA"/>
</dbReference>
<comment type="cofactor">
    <cofactor evidence="1">
        <name>heme</name>
        <dbReference type="ChEBI" id="CHEBI:30413"/>
    </cofactor>
</comment>
<dbReference type="FunFam" id="1.10.630.10:FF:000238">
    <property type="entry name" value="Cytochrome P450 2A6"/>
    <property type="match status" value="1"/>
</dbReference>
<keyword evidence="5" id="KW-0349">Heme</keyword>
<dbReference type="PANTHER" id="PTHR24300:SF397">
    <property type="entry name" value="CYTOCHROME P450 2U1"/>
    <property type="match status" value="1"/>
</dbReference>
<evidence type="ECO:0000256" key="2">
    <source>
        <dbReference type="ARBA" id="ARBA00004174"/>
    </source>
</evidence>
<keyword evidence="7" id="KW-0256">Endoplasmic reticulum</keyword>
<keyword evidence="8" id="KW-0492">Microsome</keyword>
<dbReference type="GO" id="GO:0006805">
    <property type="term" value="P:xenobiotic metabolic process"/>
    <property type="evidence" value="ECO:0007669"/>
    <property type="project" value="TreeGrafter"/>
</dbReference>
<comment type="caution">
    <text evidence="13">The sequence shown here is derived from an EMBL/GenBank/DDBJ whole genome shotgun (WGS) entry which is preliminary data.</text>
</comment>
<dbReference type="GO" id="GO:0008395">
    <property type="term" value="F:steroid hydroxylase activity"/>
    <property type="evidence" value="ECO:0007669"/>
    <property type="project" value="TreeGrafter"/>
</dbReference>
<dbReference type="InterPro" id="IPR001128">
    <property type="entry name" value="Cyt_P450"/>
</dbReference>
<keyword evidence="14" id="KW-1185">Reference proteome</keyword>
<dbReference type="AlphaFoldDB" id="A0A7J7JA44"/>
<evidence type="ECO:0000256" key="10">
    <source>
        <dbReference type="ARBA" id="ARBA00023004"/>
    </source>
</evidence>
<evidence type="ECO:0000256" key="1">
    <source>
        <dbReference type="ARBA" id="ARBA00001971"/>
    </source>
</evidence>
<comment type="similarity">
    <text evidence="4">Belongs to the cytochrome P450 family.</text>
</comment>
<keyword evidence="6" id="KW-0479">Metal-binding</keyword>
<dbReference type="PRINTS" id="PR00385">
    <property type="entry name" value="P450"/>
</dbReference>
<keyword evidence="9" id="KW-0560">Oxidoreductase</keyword>
<evidence type="ECO:0000313" key="14">
    <source>
        <dbReference type="Proteomes" id="UP000593567"/>
    </source>
</evidence>
<comment type="subcellular location">
    <subcellularLocation>
        <location evidence="3">Endoplasmic reticulum membrane</location>
        <topology evidence="3">Peripheral membrane protein</topology>
    </subcellularLocation>
    <subcellularLocation>
        <location evidence="2">Microsome membrane</location>
        <topology evidence="2">Peripheral membrane protein</topology>
    </subcellularLocation>
</comment>
<reference evidence="13" key="1">
    <citation type="submission" date="2020-06" db="EMBL/GenBank/DDBJ databases">
        <title>Draft genome of Bugula neritina, a colonial animal packing powerful symbionts and potential medicines.</title>
        <authorList>
            <person name="Rayko M."/>
        </authorList>
    </citation>
    <scope>NUCLEOTIDE SEQUENCE [LARGE SCALE GENOMIC DNA]</scope>
    <source>
        <strain evidence="13">Kwan_BN1</strain>
    </source>
</reference>
<keyword evidence="10" id="KW-0408">Iron</keyword>
<evidence type="ECO:0000313" key="13">
    <source>
        <dbReference type="EMBL" id="KAF6022546.1"/>
    </source>
</evidence>
<evidence type="ECO:0000256" key="7">
    <source>
        <dbReference type="ARBA" id="ARBA00022824"/>
    </source>
</evidence>
<dbReference type="PRINTS" id="PR00463">
    <property type="entry name" value="EP450I"/>
</dbReference>
<dbReference type="InterPro" id="IPR002401">
    <property type="entry name" value="Cyt_P450_E_grp-I"/>
</dbReference>
<keyword evidence="12" id="KW-0472">Membrane</keyword>
<accession>A0A7J7JA44</accession>
<evidence type="ECO:0000256" key="12">
    <source>
        <dbReference type="ARBA" id="ARBA00023136"/>
    </source>
</evidence>
<keyword evidence="11" id="KW-0503">Monooxygenase</keyword>
<dbReference type="GO" id="GO:0006082">
    <property type="term" value="P:organic acid metabolic process"/>
    <property type="evidence" value="ECO:0007669"/>
    <property type="project" value="TreeGrafter"/>
</dbReference>
<evidence type="ECO:0000256" key="5">
    <source>
        <dbReference type="ARBA" id="ARBA00022617"/>
    </source>
</evidence>
<protein>
    <submittedName>
        <fullName evidence="13">Uncharacterized protein</fullName>
    </submittedName>
</protein>
<sequence length="495" mass="55018">MGAVITTLSPQDLPTPGLVIVTLILTYYIYTRSNGKQNYPDGPPTIPILGNIPQLLMSKDMSMIHFLEDNRRKYGNAYTIELGGIKRVVVSGYTIIQELLVKNADLSSNRTTLAMPANDTEIAKTTPGLFWAKHPHWKTIRSFALNTLREEGMGKSSLEPQIMHEIHAYIDNFIAPHIGQPINLSDSIMMATANVMSSMIHGHRKDYTDSTFLLWMKHFGLSLKAVVKASVVRNIPFAQHLPGDASGVKANKDAGNILLPEAMKEVEACKDSLDPNHLTTYIDKFVYHAQKERAAGRSDNIFTDGNAAMTMMHLYGAGTETTSTALRWAILYMCAYPDMQVKVHEEIDSALGANEVRYADRSALPYTEAVILEVLRLGNIAPTGLPHTLEEEYKLPAGCELMINMASILWDETVFEEPEKFKPERYLSGDVTLKKSRTIAFGIGEGLARMELSLFFTTFMQKFKVSLPAGHVPNLNGVCSIVNAPADYQVIFTER</sequence>
<dbReference type="InterPro" id="IPR036396">
    <property type="entry name" value="Cyt_P450_sf"/>
</dbReference>
<evidence type="ECO:0000256" key="8">
    <source>
        <dbReference type="ARBA" id="ARBA00022848"/>
    </source>
</evidence>
<dbReference type="Gene3D" id="1.10.630.10">
    <property type="entry name" value="Cytochrome P450"/>
    <property type="match status" value="1"/>
</dbReference>
<dbReference type="Proteomes" id="UP000593567">
    <property type="component" value="Unassembled WGS sequence"/>
</dbReference>
<name>A0A7J7JA44_BUGNE</name>
<dbReference type="OrthoDB" id="1055148at2759"/>
<dbReference type="PANTHER" id="PTHR24300">
    <property type="entry name" value="CYTOCHROME P450 508A4-RELATED"/>
    <property type="match status" value="1"/>
</dbReference>
<dbReference type="InterPro" id="IPR050182">
    <property type="entry name" value="Cytochrome_P450_fam2"/>
</dbReference>
<evidence type="ECO:0000256" key="3">
    <source>
        <dbReference type="ARBA" id="ARBA00004406"/>
    </source>
</evidence>
<dbReference type="GO" id="GO:0016712">
    <property type="term" value="F:oxidoreductase activity, acting on paired donors, with incorporation or reduction of molecular oxygen, reduced flavin or flavoprotein as one donor, and incorporation of one atom of oxygen"/>
    <property type="evidence" value="ECO:0007669"/>
    <property type="project" value="TreeGrafter"/>
</dbReference>
<gene>
    <name evidence="13" type="ORF">EB796_019152</name>
</gene>
<evidence type="ECO:0000256" key="4">
    <source>
        <dbReference type="ARBA" id="ARBA00010617"/>
    </source>
</evidence>
<dbReference type="GO" id="GO:0005506">
    <property type="term" value="F:iron ion binding"/>
    <property type="evidence" value="ECO:0007669"/>
    <property type="project" value="InterPro"/>
</dbReference>
<organism evidence="13 14">
    <name type="scientific">Bugula neritina</name>
    <name type="common">Brown bryozoan</name>
    <name type="synonym">Sertularia neritina</name>
    <dbReference type="NCBI Taxonomy" id="10212"/>
    <lineage>
        <taxon>Eukaryota</taxon>
        <taxon>Metazoa</taxon>
        <taxon>Spiralia</taxon>
        <taxon>Lophotrochozoa</taxon>
        <taxon>Bryozoa</taxon>
        <taxon>Gymnolaemata</taxon>
        <taxon>Cheilostomatida</taxon>
        <taxon>Flustrina</taxon>
        <taxon>Buguloidea</taxon>
        <taxon>Bugulidae</taxon>
        <taxon>Bugula</taxon>
    </lineage>
</organism>